<evidence type="ECO:0000313" key="3">
    <source>
        <dbReference type="EMBL" id="SMX26396.1"/>
    </source>
</evidence>
<sequence>MVLKRMSWRRWLAAATLLLTSWGLAAPALAPQAVEFVGSYTWPSSEHKLGGFSGLELSGGGRQFTTISDSGFLLTGHLQRQDGVITGVETGAASLLGDRNGNQLKGYHRDAEGLATRSDGRLFVSFEGLHRVAGYPTAQTSKPLPRPQYFRDLQGNSGFEALAIDAQDRIYAIPERSGRLTRPFPVWRYDNGSWRQPYALRRDGGFLPVGADFGPEGRLYLLEREFTGIGFRSRIRRFTIVDDAVTGEETLLETAVWRHDNLEGLSVWRDASGDIRLTMISDDNFRRFQRTEFVEYRLVQN</sequence>
<evidence type="ECO:0000259" key="2">
    <source>
        <dbReference type="Pfam" id="PF13449"/>
    </source>
</evidence>
<name>A0A238J955_9RHOB</name>
<keyword evidence="4" id="KW-1185">Reference proteome</keyword>
<proteinExistence type="predicted"/>
<dbReference type="AlphaFoldDB" id="A0A238J955"/>
<protein>
    <recommendedName>
        <fullName evidence="2">Phytase-like domain-containing protein</fullName>
    </recommendedName>
</protein>
<dbReference type="SUPFAM" id="SSF101898">
    <property type="entry name" value="NHL repeat"/>
    <property type="match status" value="1"/>
</dbReference>
<keyword evidence="1" id="KW-0732">Signal</keyword>
<accession>A0A238J955</accession>
<feature type="domain" description="Phytase-like" evidence="2">
    <location>
        <begin position="48"/>
        <end position="285"/>
    </location>
</feature>
<organism evidence="3 4">
    <name type="scientific">Pelagimonas phthalicica</name>
    <dbReference type="NCBI Taxonomy" id="1037362"/>
    <lineage>
        <taxon>Bacteria</taxon>
        <taxon>Pseudomonadati</taxon>
        <taxon>Pseudomonadota</taxon>
        <taxon>Alphaproteobacteria</taxon>
        <taxon>Rhodobacterales</taxon>
        <taxon>Roseobacteraceae</taxon>
        <taxon>Pelagimonas</taxon>
    </lineage>
</organism>
<reference evidence="4" key="1">
    <citation type="submission" date="2017-05" db="EMBL/GenBank/DDBJ databases">
        <authorList>
            <person name="Rodrigo-Torres L."/>
            <person name="Arahal R. D."/>
            <person name="Lucena T."/>
        </authorList>
    </citation>
    <scope>NUCLEOTIDE SEQUENCE [LARGE SCALE GENOMIC DNA]</scope>
    <source>
        <strain evidence="4">CECT 8649</strain>
    </source>
</reference>
<dbReference type="PIRSF" id="PIRSF031900">
    <property type="entry name" value="UCP031900"/>
    <property type="match status" value="1"/>
</dbReference>
<feature type="chain" id="PRO_5013031541" description="Phytase-like domain-containing protein" evidence="1">
    <location>
        <begin position="26"/>
        <end position="301"/>
    </location>
</feature>
<dbReference type="Pfam" id="PF13449">
    <property type="entry name" value="Phytase-like"/>
    <property type="match status" value="1"/>
</dbReference>
<feature type="signal peptide" evidence="1">
    <location>
        <begin position="1"/>
        <end position="25"/>
    </location>
</feature>
<dbReference type="RefSeq" id="WP_235871869.1">
    <property type="nucleotide sequence ID" value="NZ_FXXP01000001.1"/>
</dbReference>
<evidence type="ECO:0000256" key="1">
    <source>
        <dbReference type="SAM" id="SignalP"/>
    </source>
</evidence>
<dbReference type="InterPro" id="IPR014567">
    <property type="entry name" value="UCP031900"/>
</dbReference>
<dbReference type="InterPro" id="IPR027372">
    <property type="entry name" value="Phytase-like_dom"/>
</dbReference>
<dbReference type="EMBL" id="FXXP01000001">
    <property type="protein sequence ID" value="SMX26396.1"/>
    <property type="molecule type" value="Genomic_DNA"/>
</dbReference>
<dbReference type="Proteomes" id="UP000225972">
    <property type="component" value="Unassembled WGS sequence"/>
</dbReference>
<gene>
    <name evidence="3" type="ORF">TRP8649_00472</name>
</gene>
<evidence type="ECO:0000313" key="4">
    <source>
        <dbReference type="Proteomes" id="UP000225972"/>
    </source>
</evidence>